<dbReference type="AlphaFoldDB" id="A0A8S9KR81"/>
<evidence type="ECO:0000313" key="1">
    <source>
        <dbReference type="EMBL" id="KAF2596939.1"/>
    </source>
</evidence>
<gene>
    <name evidence="1" type="ORF">F2Q68_00011891</name>
</gene>
<evidence type="ECO:0008006" key="3">
    <source>
        <dbReference type="Google" id="ProtNLM"/>
    </source>
</evidence>
<name>A0A8S9KR81_BRACR</name>
<reference evidence="1" key="1">
    <citation type="submission" date="2019-12" db="EMBL/GenBank/DDBJ databases">
        <title>Genome sequencing and annotation of Brassica cretica.</title>
        <authorList>
            <person name="Studholme D.J."/>
            <person name="Sarris P.F."/>
        </authorList>
    </citation>
    <scope>NUCLEOTIDE SEQUENCE</scope>
    <source>
        <strain evidence="1">PFS-001/15</strain>
        <tissue evidence="1">Leaf</tissue>
    </source>
</reference>
<sequence>MNSPAGVEKRRRTSQRKRRESLVKLLKSPDLFVKGTRAEKSGGSGWVRITMIVKATEKRWYRCSMKKTQKEKYGFGPKVEIVMIWAKSYFKPNTKRLLWRQVSGHVNDGELMRENGEIIDVDIDYPWTPPLCSHCCRIGHIVKSCIYPAAQVSHQDNAATATASVSLQGYSPHVQMDKGMQNNSTTTPPPLLPDPISQAETVVVDKMQVDSIVANPSTTSTLLESDSQLAVDLIADATPLPLVPETVTGSLQPFLSPSPSPILNLASPLKPISLPKSSPLLPNHPEPPLRKLYLSQNLPPPLPPPPTLTFTSFVPSAQIFVGLPVSFAPISTSYIARKQAAAFNSPIITLPTSFYDKTSTSWQATSCV</sequence>
<dbReference type="Proteomes" id="UP000712281">
    <property type="component" value="Unassembled WGS sequence"/>
</dbReference>
<accession>A0A8S9KR81</accession>
<comment type="caution">
    <text evidence="1">The sequence shown here is derived from an EMBL/GenBank/DDBJ whole genome shotgun (WGS) entry which is preliminary data.</text>
</comment>
<dbReference type="EMBL" id="QGKW02000717">
    <property type="protein sequence ID" value="KAF2596939.1"/>
    <property type="molecule type" value="Genomic_DNA"/>
</dbReference>
<protein>
    <recommendedName>
        <fullName evidence="3">DUF4283 domain-containing protein</fullName>
    </recommendedName>
</protein>
<proteinExistence type="predicted"/>
<evidence type="ECO:0000313" key="2">
    <source>
        <dbReference type="Proteomes" id="UP000712281"/>
    </source>
</evidence>
<organism evidence="1 2">
    <name type="scientific">Brassica cretica</name>
    <name type="common">Mustard</name>
    <dbReference type="NCBI Taxonomy" id="69181"/>
    <lineage>
        <taxon>Eukaryota</taxon>
        <taxon>Viridiplantae</taxon>
        <taxon>Streptophyta</taxon>
        <taxon>Embryophyta</taxon>
        <taxon>Tracheophyta</taxon>
        <taxon>Spermatophyta</taxon>
        <taxon>Magnoliopsida</taxon>
        <taxon>eudicotyledons</taxon>
        <taxon>Gunneridae</taxon>
        <taxon>Pentapetalae</taxon>
        <taxon>rosids</taxon>
        <taxon>malvids</taxon>
        <taxon>Brassicales</taxon>
        <taxon>Brassicaceae</taxon>
        <taxon>Brassiceae</taxon>
        <taxon>Brassica</taxon>
    </lineage>
</organism>